<evidence type="ECO:0000259" key="8">
    <source>
        <dbReference type="Pfam" id="PF14509"/>
    </source>
</evidence>
<protein>
    <submittedName>
        <fullName evidence="9">Glycoside hydrolase family 97 protein</fullName>
    </submittedName>
</protein>
<dbReference type="InterPro" id="IPR029483">
    <property type="entry name" value="GH97_C"/>
</dbReference>
<evidence type="ECO:0000256" key="1">
    <source>
        <dbReference type="ARBA" id="ARBA00001913"/>
    </source>
</evidence>
<organism evidence="9 10">
    <name type="scientific">Candidatus Cryptobacteroides faecigallinarum</name>
    <dbReference type="NCBI Taxonomy" id="2840763"/>
    <lineage>
        <taxon>Bacteria</taxon>
        <taxon>Pseudomonadati</taxon>
        <taxon>Bacteroidota</taxon>
        <taxon>Bacteroidia</taxon>
        <taxon>Bacteroidales</taxon>
        <taxon>Candidatus Cryptobacteroides</taxon>
    </lineage>
</organism>
<evidence type="ECO:0000259" key="6">
    <source>
        <dbReference type="Pfam" id="PF10566"/>
    </source>
</evidence>
<dbReference type="Gene3D" id="2.70.98.10">
    <property type="match status" value="1"/>
</dbReference>
<dbReference type="AlphaFoldDB" id="A0A9D9NHM4"/>
<dbReference type="Gene3D" id="3.20.20.70">
    <property type="entry name" value="Aldolase class I"/>
    <property type="match status" value="1"/>
</dbReference>
<evidence type="ECO:0000313" key="9">
    <source>
        <dbReference type="EMBL" id="MBO8473956.1"/>
    </source>
</evidence>
<dbReference type="Pfam" id="PF10566">
    <property type="entry name" value="Glyco_hydro_97"/>
    <property type="match status" value="1"/>
</dbReference>
<dbReference type="Gene3D" id="2.60.40.1180">
    <property type="entry name" value="Golgi alpha-mannosidase II"/>
    <property type="match status" value="1"/>
</dbReference>
<comment type="cofactor">
    <cofactor evidence="1">
        <name>Ca(2+)</name>
        <dbReference type="ChEBI" id="CHEBI:29108"/>
    </cofactor>
</comment>
<keyword evidence="5" id="KW-0326">Glycosidase</keyword>
<dbReference type="PANTHER" id="PTHR35803:SF2">
    <property type="entry name" value="RETAINING ALPHA-GALACTOSIDASE"/>
    <property type="match status" value="1"/>
</dbReference>
<dbReference type="InterPro" id="IPR017853">
    <property type="entry name" value="GH"/>
</dbReference>
<dbReference type="GO" id="GO:0016798">
    <property type="term" value="F:hydrolase activity, acting on glycosyl bonds"/>
    <property type="evidence" value="ECO:0007669"/>
    <property type="project" value="UniProtKB-KW"/>
</dbReference>
<evidence type="ECO:0000256" key="3">
    <source>
        <dbReference type="ARBA" id="ARBA00022801"/>
    </source>
</evidence>
<proteinExistence type="predicted"/>
<feature type="domain" description="Glycosyl-hydrolase 97 catalytic" evidence="6">
    <location>
        <begin position="315"/>
        <end position="469"/>
    </location>
</feature>
<dbReference type="GO" id="GO:0030246">
    <property type="term" value="F:carbohydrate binding"/>
    <property type="evidence" value="ECO:0007669"/>
    <property type="project" value="InterPro"/>
</dbReference>
<feature type="domain" description="Glycosyl-hydrolase 97 N-terminal" evidence="7">
    <location>
        <begin position="26"/>
        <end position="297"/>
    </location>
</feature>
<keyword evidence="3 9" id="KW-0378">Hydrolase</keyword>
<reference evidence="9" key="1">
    <citation type="submission" date="2020-10" db="EMBL/GenBank/DDBJ databases">
        <authorList>
            <person name="Gilroy R."/>
        </authorList>
    </citation>
    <scope>NUCLEOTIDE SEQUENCE</scope>
    <source>
        <strain evidence="9">B1-13419</strain>
    </source>
</reference>
<comment type="caution">
    <text evidence="9">The sequence shown here is derived from an EMBL/GenBank/DDBJ whole genome shotgun (WGS) entry which is preliminary data.</text>
</comment>
<gene>
    <name evidence="9" type="ORF">IAB91_01520</name>
</gene>
<dbReference type="Proteomes" id="UP000823757">
    <property type="component" value="Unassembled WGS sequence"/>
</dbReference>
<dbReference type="InterPro" id="IPR052720">
    <property type="entry name" value="Glycosyl_hydrolase_97"/>
</dbReference>
<comment type="subunit">
    <text evidence="2">Monomer.</text>
</comment>
<dbReference type="InterPro" id="IPR014718">
    <property type="entry name" value="GH-type_carb-bd"/>
</dbReference>
<evidence type="ECO:0000256" key="5">
    <source>
        <dbReference type="ARBA" id="ARBA00023295"/>
    </source>
</evidence>
<evidence type="ECO:0000256" key="4">
    <source>
        <dbReference type="ARBA" id="ARBA00022837"/>
    </source>
</evidence>
<dbReference type="Pfam" id="PF14508">
    <property type="entry name" value="GH97_N"/>
    <property type="match status" value="1"/>
</dbReference>
<dbReference type="PANTHER" id="PTHR35803">
    <property type="entry name" value="GLUCAN 1,4-ALPHA-GLUCOSIDASE SUSB-RELATED"/>
    <property type="match status" value="1"/>
</dbReference>
<dbReference type="InterPro" id="IPR013785">
    <property type="entry name" value="Aldolase_TIM"/>
</dbReference>
<dbReference type="InterPro" id="IPR019563">
    <property type="entry name" value="GH97_catalytic"/>
</dbReference>
<accession>A0A9D9NHM4</accession>
<reference evidence="9" key="2">
    <citation type="journal article" date="2021" name="PeerJ">
        <title>Extensive microbial diversity within the chicken gut microbiome revealed by metagenomics and culture.</title>
        <authorList>
            <person name="Gilroy R."/>
            <person name="Ravi A."/>
            <person name="Getino M."/>
            <person name="Pursley I."/>
            <person name="Horton D.L."/>
            <person name="Alikhan N.F."/>
            <person name="Baker D."/>
            <person name="Gharbi K."/>
            <person name="Hall N."/>
            <person name="Watson M."/>
            <person name="Adriaenssens E.M."/>
            <person name="Foster-Nyarko E."/>
            <person name="Jarju S."/>
            <person name="Secka A."/>
            <person name="Antonio M."/>
            <person name="Oren A."/>
            <person name="Chaudhuri R.R."/>
            <person name="La Ragione R."/>
            <person name="Hildebrand F."/>
            <person name="Pallen M.J."/>
        </authorList>
    </citation>
    <scope>NUCLEOTIDE SEQUENCE</scope>
    <source>
        <strain evidence="9">B1-13419</strain>
    </source>
</reference>
<dbReference type="EMBL" id="JADIMD010000021">
    <property type="protein sequence ID" value="MBO8473956.1"/>
    <property type="molecule type" value="Genomic_DNA"/>
</dbReference>
<keyword evidence="4" id="KW-0106">Calcium</keyword>
<dbReference type="InterPro" id="IPR029486">
    <property type="entry name" value="GH97_N"/>
</dbReference>
<dbReference type="InterPro" id="IPR013780">
    <property type="entry name" value="Glyco_hydro_b"/>
</dbReference>
<evidence type="ECO:0000259" key="7">
    <source>
        <dbReference type="Pfam" id="PF14508"/>
    </source>
</evidence>
<dbReference type="Pfam" id="PF14509">
    <property type="entry name" value="GH97_C"/>
    <property type="match status" value="1"/>
</dbReference>
<evidence type="ECO:0000313" key="10">
    <source>
        <dbReference type="Proteomes" id="UP000823757"/>
    </source>
</evidence>
<feature type="domain" description="Glycosyl-hydrolase 97 C-terminal oligomerisation" evidence="8">
    <location>
        <begin position="569"/>
        <end position="666"/>
    </location>
</feature>
<name>A0A9D9NHM4_9BACT</name>
<evidence type="ECO:0000256" key="2">
    <source>
        <dbReference type="ARBA" id="ARBA00011245"/>
    </source>
</evidence>
<sequence>MLRNLSAVLALVLLGGVSYAQKQYRVTSPDSSTVLEVRITDRISYTLSHAGKVFIDESFISMDTDMGRIGEDFRVRKAIRRSINEVIPTPVHKRAEERCACNELLLEGRDGYDLVLRAYDEGAAFRFVFTCGKDVTVYSENTEFNFGCDRTAFIPYVKKTGNLNAQFFNTFENTYVRTPISRWRPGQLAFLPVLFEMDGGMKMCITESDLEHYPGMYLIGDGSQVLKAVSAPYPKSFRQGSHDPSVTAGGHNQVVVDRENYIARCAPGENLPWRVFAVSDTDDELLDNNLVFKLARPAAEGDFSWVRPGKVAWDWWNDNNITGVDFAAGINDSTYMYYIDFAAANGIEYVVLDDGWYDRMEASAFAVVPDIHLDSLISYAESKGVGLMLWVGYYVFQKDMEKIIRHYAAMGIKGFKLDAIGRDDQLMNEFYYKAAQIAAENHVVLDFHGGAKPAGLNRTYPNVLNFEGVHGLEQLKNPSYSCDMVEYDLMFPYIRSICGPVDYTQGAMRNGTRENFRSIWSEPMSQGTRCRQMAEYVVFESPLNMLCDSPTNYMREQECTDFIASVPTVWAETVVIDGKLGEYETIARQAYDGDWYVGSLAGWDGRDAVLDLSFLPEGDYDAEIFRDGTNAGRNANDYRHLHTEVSSGDRMTIRIAPGGGYVIRFKKK</sequence>
<dbReference type="SUPFAM" id="SSF51445">
    <property type="entry name" value="(Trans)glycosidases"/>
    <property type="match status" value="1"/>
</dbReference>